<evidence type="ECO:0000256" key="1">
    <source>
        <dbReference type="SAM" id="Phobius"/>
    </source>
</evidence>
<feature type="transmembrane region" description="Helical" evidence="1">
    <location>
        <begin position="48"/>
        <end position="67"/>
    </location>
</feature>
<comment type="caution">
    <text evidence="2">The sequence shown here is derived from an EMBL/GenBank/DDBJ whole genome shotgun (WGS) entry which is preliminary data.</text>
</comment>
<sequence length="228" mass="26476">MKKDFYKVYGYISYLNYILWLLELNLLFFLVNLPIMGLFLFVKIQLTTAPLFFAAGVTVGPSLYAMFESLRDVEKNNGIIICYLKSLKANFLPCLKVTVILDFLMILILSELTMMDRLQIMEGFRWFLIFFMCILITFSVNLFIVFSTWKQTGKEAVILNAKLSIVKAGRYNLSLMICLGTFILLQYVPVYMILYGFALAGFLCYKNFVPIIHFVNERPENTNRETLN</sequence>
<proteinExistence type="predicted"/>
<name>A0A4U8QCE2_9FIRM</name>
<dbReference type="AlphaFoldDB" id="A0A4U8QCE2"/>
<gene>
    <name evidence="2" type="ORF">DSM106044_00274</name>
</gene>
<dbReference type="RefSeq" id="WP_138001601.1">
    <property type="nucleotide sequence ID" value="NZ_QGQD01000006.1"/>
</dbReference>
<feature type="transmembrane region" description="Helical" evidence="1">
    <location>
        <begin position="170"/>
        <end position="188"/>
    </location>
</feature>
<dbReference type="Proteomes" id="UP000306509">
    <property type="component" value="Unassembled WGS sequence"/>
</dbReference>
<organism evidence="2 3">
    <name type="scientific">Robinsoniella peoriensis</name>
    <dbReference type="NCBI Taxonomy" id="180332"/>
    <lineage>
        <taxon>Bacteria</taxon>
        <taxon>Bacillati</taxon>
        <taxon>Bacillota</taxon>
        <taxon>Clostridia</taxon>
        <taxon>Lachnospirales</taxon>
        <taxon>Lachnospiraceae</taxon>
        <taxon>Robinsoniella</taxon>
    </lineage>
</organism>
<keyword evidence="1" id="KW-0472">Membrane</keyword>
<dbReference type="EMBL" id="QGQD01000006">
    <property type="protein sequence ID" value="TLD02775.1"/>
    <property type="molecule type" value="Genomic_DNA"/>
</dbReference>
<reference evidence="2 3" key="1">
    <citation type="journal article" date="2019" name="Anaerobe">
        <title>Detection of Robinsoniella peoriensis in multiple bone samples of a trauma patient.</title>
        <authorList>
            <person name="Schrottner P."/>
            <person name="Hartwich K."/>
            <person name="Bunk B."/>
            <person name="Schober I."/>
            <person name="Helbig S."/>
            <person name="Rudolph W.W."/>
            <person name="Gunzer F."/>
        </authorList>
    </citation>
    <scope>NUCLEOTIDE SEQUENCE [LARGE SCALE GENOMIC DNA]</scope>
    <source>
        <strain evidence="2 3">DSM 106044</strain>
    </source>
</reference>
<keyword evidence="1" id="KW-0812">Transmembrane</keyword>
<accession>A0A4U8QCE2</accession>
<keyword evidence="3" id="KW-1185">Reference proteome</keyword>
<keyword evidence="1" id="KW-1133">Transmembrane helix</keyword>
<feature type="transmembrane region" description="Helical" evidence="1">
    <location>
        <begin position="20"/>
        <end position="42"/>
    </location>
</feature>
<evidence type="ECO:0000313" key="3">
    <source>
        <dbReference type="Proteomes" id="UP000306509"/>
    </source>
</evidence>
<dbReference type="STRING" id="180332.GCA_000797495_04437"/>
<feature type="transmembrane region" description="Helical" evidence="1">
    <location>
        <begin position="94"/>
        <end position="114"/>
    </location>
</feature>
<protein>
    <submittedName>
        <fullName evidence="2">Putative integral membrane protein</fullName>
    </submittedName>
</protein>
<evidence type="ECO:0000313" key="2">
    <source>
        <dbReference type="EMBL" id="TLD02775.1"/>
    </source>
</evidence>
<feature type="transmembrane region" description="Helical" evidence="1">
    <location>
        <begin position="126"/>
        <end position="149"/>
    </location>
</feature>
<feature type="transmembrane region" description="Helical" evidence="1">
    <location>
        <begin position="194"/>
        <end position="215"/>
    </location>
</feature>